<comment type="caution">
    <text evidence="1">The sequence shown here is derived from an EMBL/GenBank/DDBJ whole genome shotgun (WGS) entry which is preliminary data.</text>
</comment>
<accession>S7XHH7</accession>
<evidence type="ECO:0000313" key="2">
    <source>
        <dbReference type="Proteomes" id="UP000014970"/>
    </source>
</evidence>
<name>S7XHH7_STRMT</name>
<dbReference type="Proteomes" id="UP000014970">
    <property type="component" value="Unassembled WGS sequence"/>
</dbReference>
<dbReference type="EMBL" id="ATAA01000018">
    <property type="protein sequence ID" value="EPR93742.1"/>
    <property type="molecule type" value="Genomic_DNA"/>
</dbReference>
<proteinExistence type="predicted"/>
<reference evidence="1 2" key="1">
    <citation type="submission" date="2013-06" db="EMBL/GenBank/DDBJ databases">
        <title>Genome sequencing of Streptococcus mitis strains.</title>
        <authorList>
            <person name="Ikryannikova L.N."/>
            <person name="Ilina E.N."/>
            <person name="Kostryukova E.S."/>
            <person name="Semashko T.A."/>
            <person name="Savinova T.A."/>
            <person name="Karpova I.Y."/>
            <person name="Larin A.K."/>
            <person name="Ischenko D.S."/>
            <person name="Dubovickaya V.A."/>
            <person name="Sidorenko S.V."/>
            <person name="Govorun V.M."/>
        </authorList>
    </citation>
    <scope>NUCLEOTIDE SEQUENCE [LARGE SCALE GENOMIC DNA]</scope>
    <source>
        <strain evidence="1 2">18/56</strain>
    </source>
</reference>
<evidence type="ECO:0000313" key="1">
    <source>
        <dbReference type="EMBL" id="EPR93742.1"/>
    </source>
</evidence>
<sequence>MVRLIKAIISSEGEDILEHQKSSPGKENSAKK</sequence>
<dbReference type="AlphaFoldDB" id="S7XHH7"/>
<gene>
    <name evidence="1" type="ORF">M059_08335</name>
</gene>
<organism evidence="1 2">
    <name type="scientific">Streptococcus mitis 18/56</name>
    <dbReference type="NCBI Taxonomy" id="1340485"/>
    <lineage>
        <taxon>Bacteria</taxon>
        <taxon>Bacillati</taxon>
        <taxon>Bacillota</taxon>
        <taxon>Bacilli</taxon>
        <taxon>Lactobacillales</taxon>
        <taxon>Streptococcaceae</taxon>
        <taxon>Streptococcus</taxon>
        <taxon>Streptococcus mitis group</taxon>
    </lineage>
</organism>
<protein>
    <submittedName>
        <fullName evidence="1">Uncharacterized protein</fullName>
    </submittedName>
</protein>